<feature type="binding site" evidence="11">
    <location>
        <position position="132"/>
    </location>
    <ligand>
        <name>Ca(2+)</name>
        <dbReference type="ChEBI" id="CHEBI:29108"/>
        <label>2</label>
    </ligand>
</feature>
<evidence type="ECO:0000256" key="9">
    <source>
        <dbReference type="ARBA" id="ARBA00023157"/>
    </source>
</evidence>
<dbReference type="EC" id="1.11.1.11" evidence="3"/>
<name>A0A822Y1C3_NELNU</name>
<feature type="signal peptide" evidence="13">
    <location>
        <begin position="1"/>
        <end position="27"/>
    </location>
</feature>
<dbReference type="PRINTS" id="PR00459">
    <property type="entry name" value="ASPEROXIDASE"/>
</dbReference>
<sequence>MAYYSRRLFCFLLCNMVALAFIASSHANLSPTFYDKVCPQALPTIKKTVEAAVKKESRMGASLLRLHFHDCFVHLGGPTWQVQLGRRDSSSAYANETTDLPGPASNLSALITNFNKHGLNVRDLVALSGGHTIGLARCTTFRSHIYNDINIHPSFARNRQAICPQSGGDNNLAPLDHTASLFDTVYFKNLLKRKGLLHSDQELFNGAAGSTTNSLVKTYSSNFGAFASDFANSMIKMGNIRPLTGKQGQVRVNCRKVNS</sequence>
<keyword evidence="9 12" id="KW-1015">Disulfide bond</keyword>
<dbReference type="Proteomes" id="UP000607653">
    <property type="component" value="Unassembled WGS sequence"/>
</dbReference>
<keyword evidence="16" id="KW-1185">Reference proteome</keyword>
<dbReference type="GO" id="GO:0042744">
    <property type="term" value="P:hydrogen peroxide catabolic process"/>
    <property type="evidence" value="ECO:0007669"/>
    <property type="project" value="InterPro"/>
</dbReference>
<keyword evidence="11" id="KW-0106">Calcium</keyword>
<evidence type="ECO:0000256" key="2">
    <source>
        <dbReference type="ARBA" id="ARBA00006873"/>
    </source>
</evidence>
<dbReference type="EMBL" id="DUZY01000002">
    <property type="protein sequence ID" value="DAD26410.1"/>
    <property type="molecule type" value="Genomic_DNA"/>
</dbReference>
<dbReference type="PANTHER" id="PTHR31388">
    <property type="entry name" value="PEROXIDASE 72-RELATED"/>
    <property type="match status" value="1"/>
</dbReference>
<dbReference type="InterPro" id="IPR010255">
    <property type="entry name" value="Haem_peroxidase_sf"/>
</dbReference>
<dbReference type="AlphaFoldDB" id="A0A822Y1C3"/>
<dbReference type="PROSITE" id="PS50873">
    <property type="entry name" value="PEROXIDASE_4"/>
    <property type="match status" value="1"/>
</dbReference>
<dbReference type="PANTHER" id="PTHR31388:SF126">
    <property type="entry name" value="PEROXIDASE"/>
    <property type="match status" value="1"/>
</dbReference>
<keyword evidence="7" id="KW-0560">Oxidoreductase</keyword>
<keyword evidence="6 11" id="KW-0479">Metal-binding</keyword>
<dbReference type="SUPFAM" id="SSF48113">
    <property type="entry name" value="Heme-dependent peroxidases"/>
    <property type="match status" value="1"/>
</dbReference>
<dbReference type="GO" id="GO:0046872">
    <property type="term" value="F:metal ion binding"/>
    <property type="evidence" value="ECO:0007669"/>
    <property type="project" value="UniProtKB-KW"/>
</dbReference>
<feature type="binding site" evidence="11">
    <location>
        <position position="176"/>
    </location>
    <ligand>
        <name>Ca(2+)</name>
        <dbReference type="ChEBI" id="CHEBI:29108"/>
        <label>2</label>
    </ligand>
</feature>
<feature type="domain" description="Plant heme peroxidase family profile" evidence="14">
    <location>
        <begin position="40"/>
        <end position="258"/>
    </location>
</feature>
<keyword evidence="5" id="KW-0349">Heme</keyword>
<dbReference type="GO" id="GO:0016688">
    <property type="term" value="F:L-ascorbate peroxidase activity"/>
    <property type="evidence" value="ECO:0007669"/>
    <property type="project" value="UniProtKB-EC"/>
</dbReference>
<feature type="binding site" evidence="10">
    <location>
        <position position="101"/>
    </location>
    <ligand>
        <name>substrate</name>
    </ligand>
</feature>
<evidence type="ECO:0000313" key="15">
    <source>
        <dbReference type="EMBL" id="DAD26410.1"/>
    </source>
</evidence>
<evidence type="ECO:0000256" key="6">
    <source>
        <dbReference type="ARBA" id="ARBA00022723"/>
    </source>
</evidence>
<gene>
    <name evidence="15" type="ORF">HUJ06_027878</name>
</gene>
<feature type="binding site" evidence="11">
    <location>
        <position position="183"/>
    </location>
    <ligand>
        <name>Ca(2+)</name>
        <dbReference type="ChEBI" id="CHEBI:29108"/>
        <label>2</label>
    </ligand>
</feature>
<evidence type="ECO:0000256" key="3">
    <source>
        <dbReference type="ARBA" id="ARBA00012940"/>
    </source>
</evidence>
<dbReference type="GO" id="GO:0140825">
    <property type="term" value="F:lactoperoxidase activity"/>
    <property type="evidence" value="ECO:0007669"/>
    <property type="project" value="UniProtKB-EC"/>
</dbReference>
<evidence type="ECO:0000313" key="16">
    <source>
        <dbReference type="Proteomes" id="UP000607653"/>
    </source>
</evidence>
<dbReference type="PRINTS" id="PR00458">
    <property type="entry name" value="PEROXIDASE"/>
</dbReference>
<evidence type="ECO:0000256" key="13">
    <source>
        <dbReference type="SAM" id="SignalP"/>
    </source>
</evidence>
<evidence type="ECO:0000259" key="14">
    <source>
        <dbReference type="PROSITE" id="PS50873"/>
    </source>
</evidence>
<dbReference type="InterPro" id="IPR019794">
    <property type="entry name" value="Peroxidases_AS"/>
</dbReference>
<dbReference type="FunFam" id="1.10.420.10:FF:000001">
    <property type="entry name" value="Peroxidase"/>
    <property type="match status" value="1"/>
</dbReference>
<evidence type="ECO:0000256" key="10">
    <source>
        <dbReference type="PIRSR" id="PIRSR600823-2"/>
    </source>
</evidence>
<feature type="binding site" description="axial binding residue" evidence="11">
    <location>
        <position position="131"/>
    </location>
    <ligand>
        <name>heme b</name>
        <dbReference type="ChEBI" id="CHEBI:60344"/>
    </ligand>
    <ligandPart>
        <name>Fe</name>
        <dbReference type="ChEBI" id="CHEBI:18248"/>
    </ligandPart>
</feature>
<dbReference type="InterPro" id="IPR033905">
    <property type="entry name" value="Secretory_peroxidase"/>
</dbReference>
<dbReference type="InterPro" id="IPR019793">
    <property type="entry name" value="Peroxidases_heam-ligand_BS"/>
</dbReference>
<evidence type="ECO:0000256" key="8">
    <source>
        <dbReference type="ARBA" id="ARBA00023004"/>
    </source>
</evidence>
<dbReference type="GO" id="GO:0006979">
    <property type="term" value="P:response to oxidative stress"/>
    <property type="evidence" value="ECO:0007669"/>
    <property type="project" value="InterPro"/>
</dbReference>
<dbReference type="PROSITE" id="PS00435">
    <property type="entry name" value="PEROXIDASE_1"/>
    <property type="match status" value="1"/>
</dbReference>
<evidence type="ECO:0000256" key="7">
    <source>
        <dbReference type="ARBA" id="ARBA00023002"/>
    </source>
</evidence>
<evidence type="ECO:0000256" key="5">
    <source>
        <dbReference type="ARBA" id="ARBA00022617"/>
    </source>
</evidence>
<dbReference type="Pfam" id="PF00141">
    <property type="entry name" value="peroxidase"/>
    <property type="match status" value="1"/>
</dbReference>
<comment type="caution">
    <text evidence="15">The sequence shown here is derived from an EMBL/GenBank/DDBJ whole genome shotgun (WGS) entry which is preliminary data.</text>
</comment>
<dbReference type="InterPro" id="IPR002016">
    <property type="entry name" value="Haem_peroxidase"/>
</dbReference>
<evidence type="ECO:0000256" key="4">
    <source>
        <dbReference type="ARBA" id="ARBA00022559"/>
    </source>
</evidence>
<reference evidence="15 16" key="1">
    <citation type="journal article" date="2020" name="Mol. Biol. Evol.">
        <title>Distinct Expression and Methylation Patterns for Genes with Different Fates following a Single Whole-Genome Duplication in Flowering Plants.</title>
        <authorList>
            <person name="Shi T."/>
            <person name="Rahmani R.S."/>
            <person name="Gugger P.F."/>
            <person name="Wang M."/>
            <person name="Li H."/>
            <person name="Zhang Y."/>
            <person name="Li Z."/>
            <person name="Wang Q."/>
            <person name="Van de Peer Y."/>
            <person name="Marchal K."/>
            <person name="Chen J."/>
        </authorList>
    </citation>
    <scope>NUCLEOTIDE SEQUENCE [LARGE SCALE GENOMIC DNA]</scope>
    <source>
        <tissue evidence="15">Leaf</tissue>
    </source>
</reference>
<organism evidence="15 16">
    <name type="scientific">Nelumbo nucifera</name>
    <name type="common">Sacred lotus</name>
    <dbReference type="NCBI Taxonomy" id="4432"/>
    <lineage>
        <taxon>Eukaryota</taxon>
        <taxon>Viridiplantae</taxon>
        <taxon>Streptophyta</taxon>
        <taxon>Embryophyta</taxon>
        <taxon>Tracheophyta</taxon>
        <taxon>Spermatophyta</taxon>
        <taxon>Magnoliopsida</taxon>
        <taxon>Proteales</taxon>
        <taxon>Nelumbonaceae</taxon>
        <taxon>Nelumbo</taxon>
    </lineage>
</organism>
<feature type="chain" id="PRO_5032577071" description="L-ascorbate peroxidase" evidence="13">
    <location>
        <begin position="28"/>
        <end position="259"/>
    </location>
</feature>
<dbReference type="GO" id="GO:0020037">
    <property type="term" value="F:heme binding"/>
    <property type="evidence" value="ECO:0007669"/>
    <property type="project" value="InterPro"/>
</dbReference>
<dbReference type="Gene3D" id="1.10.520.10">
    <property type="match status" value="2"/>
</dbReference>
<dbReference type="PROSITE" id="PS00436">
    <property type="entry name" value="PEROXIDASE_2"/>
    <property type="match status" value="1"/>
</dbReference>
<evidence type="ECO:0000256" key="1">
    <source>
        <dbReference type="ARBA" id="ARBA00000189"/>
    </source>
</evidence>
<comment type="cofactor">
    <cofactor evidence="11">
        <name>Ca(2+)</name>
        <dbReference type="ChEBI" id="CHEBI:29108"/>
    </cofactor>
    <text evidence="11">Binds 2 calcium ions per subunit.</text>
</comment>
<accession>A0A822Y1C3</accession>
<comment type="cofactor">
    <cofactor evidence="11">
        <name>heme b</name>
        <dbReference type="ChEBI" id="CHEBI:60344"/>
    </cofactor>
    <text evidence="11">Binds 1 heme b (iron(II)-protoporphyrin IX) group per subunit.</text>
</comment>
<dbReference type="Gene3D" id="1.10.420.10">
    <property type="entry name" value="Peroxidase, domain 2"/>
    <property type="match status" value="1"/>
</dbReference>
<comment type="catalytic activity">
    <reaction evidence="1">
        <text>2 a phenolic donor + H2O2 = 2 a phenolic radical donor + 2 H2O</text>
        <dbReference type="Rhea" id="RHEA:56136"/>
        <dbReference type="ChEBI" id="CHEBI:15377"/>
        <dbReference type="ChEBI" id="CHEBI:16240"/>
        <dbReference type="ChEBI" id="CHEBI:139520"/>
        <dbReference type="ChEBI" id="CHEBI:139521"/>
        <dbReference type="EC" id="1.11.1.7"/>
    </reaction>
</comment>
<evidence type="ECO:0000256" key="12">
    <source>
        <dbReference type="PIRSR" id="PIRSR600823-5"/>
    </source>
</evidence>
<keyword evidence="13" id="KW-0732">Signal</keyword>
<protein>
    <recommendedName>
        <fullName evidence="3">L-ascorbate peroxidase</fullName>
        <ecNumber evidence="3">1.11.1.11</ecNumber>
    </recommendedName>
</protein>
<keyword evidence="4" id="KW-0575">Peroxidase</keyword>
<feature type="disulfide bond" evidence="12">
    <location>
        <begin position="138"/>
        <end position="163"/>
    </location>
</feature>
<dbReference type="CDD" id="cd00693">
    <property type="entry name" value="secretory_peroxidase"/>
    <property type="match status" value="1"/>
</dbReference>
<dbReference type="InterPro" id="IPR002207">
    <property type="entry name" value="Peroxidase_I"/>
</dbReference>
<proteinExistence type="inferred from homology"/>
<comment type="similarity">
    <text evidence="2">Belongs to the peroxidase family. Ascorbate peroxidase subfamily.</text>
</comment>
<keyword evidence="8 11" id="KW-0408">Iron</keyword>
<dbReference type="InterPro" id="IPR000823">
    <property type="entry name" value="Peroxidase_pln"/>
</dbReference>
<evidence type="ECO:0000256" key="11">
    <source>
        <dbReference type="PIRSR" id="PIRSR600823-3"/>
    </source>
</evidence>